<sequence>MGPVTAVDRRAQDAGRRMGGARRQSHPVASCAPPEDDQGARQASRGLKYGPQTTSRLARANRDRRASRADLSARPPSALGVPDSSALPLGPLHLSLCGTPPSPVQTQTPSQLVARSEPLRLPASDVLVAAKPLIARLWRFLRPAQLRSPRRLQQLRQPFSLGLERRPRAVLRRPASRARVVHGLGPGDAQVPGPVGLGRRWLQRRRRCVRAGQPGAGGLVRAQPRERQLGHQGRRRVQLAHRPPRDDEQRRQL</sequence>
<comment type="caution">
    <text evidence="2">The sequence shown here is derived from an EMBL/GenBank/DDBJ whole genome shotgun (WGS) entry which is preliminary data.</text>
</comment>
<dbReference type="AlphaFoldDB" id="A0A5C5FQB5"/>
<feature type="region of interest" description="Disordered" evidence="1">
    <location>
        <begin position="1"/>
        <end position="85"/>
    </location>
</feature>
<organism evidence="2 3">
    <name type="scientific">Rhodotorula diobovata</name>
    <dbReference type="NCBI Taxonomy" id="5288"/>
    <lineage>
        <taxon>Eukaryota</taxon>
        <taxon>Fungi</taxon>
        <taxon>Dikarya</taxon>
        <taxon>Basidiomycota</taxon>
        <taxon>Pucciniomycotina</taxon>
        <taxon>Microbotryomycetes</taxon>
        <taxon>Sporidiobolales</taxon>
        <taxon>Sporidiobolaceae</taxon>
        <taxon>Rhodotorula</taxon>
    </lineage>
</organism>
<accession>A0A5C5FQB5</accession>
<feature type="compositionally biased region" description="Low complexity" evidence="1">
    <location>
        <begin position="69"/>
        <end position="78"/>
    </location>
</feature>
<protein>
    <submittedName>
        <fullName evidence="2">Uncharacterized protein</fullName>
    </submittedName>
</protein>
<name>A0A5C5FQB5_9BASI</name>
<evidence type="ECO:0000256" key="1">
    <source>
        <dbReference type="SAM" id="MobiDB-lite"/>
    </source>
</evidence>
<reference evidence="2 3" key="1">
    <citation type="submission" date="2019-03" db="EMBL/GenBank/DDBJ databases">
        <title>Rhodosporidium diobovatum UCD-FST 08-225 genome sequencing, assembly, and annotation.</title>
        <authorList>
            <person name="Fakankun I.U."/>
            <person name="Fristensky B."/>
            <person name="Levin D.B."/>
        </authorList>
    </citation>
    <scope>NUCLEOTIDE SEQUENCE [LARGE SCALE GENOMIC DNA]</scope>
    <source>
        <strain evidence="2 3">UCD-FST 08-225</strain>
    </source>
</reference>
<proteinExistence type="predicted"/>
<feature type="compositionally biased region" description="Basic and acidic residues" evidence="1">
    <location>
        <begin position="7"/>
        <end position="16"/>
    </location>
</feature>
<feature type="compositionally biased region" description="Basic and acidic residues" evidence="1">
    <location>
        <begin position="243"/>
        <end position="253"/>
    </location>
</feature>
<gene>
    <name evidence="2" type="ORF">DMC30DRAFT_26251</name>
</gene>
<dbReference type="Proteomes" id="UP000311382">
    <property type="component" value="Unassembled WGS sequence"/>
</dbReference>
<feature type="region of interest" description="Disordered" evidence="1">
    <location>
        <begin position="212"/>
        <end position="253"/>
    </location>
</feature>
<keyword evidence="3" id="KW-1185">Reference proteome</keyword>
<evidence type="ECO:0000313" key="2">
    <source>
        <dbReference type="EMBL" id="TNY18980.1"/>
    </source>
</evidence>
<dbReference type="EMBL" id="SOZI01000113">
    <property type="protein sequence ID" value="TNY18980.1"/>
    <property type="molecule type" value="Genomic_DNA"/>
</dbReference>
<evidence type="ECO:0000313" key="3">
    <source>
        <dbReference type="Proteomes" id="UP000311382"/>
    </source>
</evidence>